<keyword evidence="4 11" id="KW-0808">Transferase</keyword>
<gene>
    <name evidence="12" type="primary">ggt</name>
    <name evidence="12" type="ORF">HJG54_07300</name>
</gene>
<dbReference type="EC" id="2.3.2.2" evidence="11"/>
<comment type="pathway">
    <text evidence="11">Sulfur metabolism; glutathione metabolism.</text>
</comment>
<sequence>MRSKIHGAIAAGHSKTVEAGMEMFRLGGNAFDAAVAAVMAAFVAEPTLTSPAGGGFLLAHTQTGDNILFDFFTQTPQHKRELATVDFYPVEVNFGSVTQEFHIGLGSIAVPGTIGGLLHVHRRLGQLPLSVVVEPAIHCAKTGVEISAFQSYCFKILAPILLNTPESQRLFAPQGRLPQPGDRFTLPDLAETLHYFAKEGVRGFYEGDIGQQLAKDCQEQGGYITRSDLQHYQVIERQPLATTYRSRTFLTNPPPSSGGALIGFALALLEAIDLSHLSFGSSEHLSLLARVMQLTNLARRDGFDANLYEAEVAATFLAPDHLAQYRQQLLQQWDWPISSLNKWGSTTHLSVIDSEGNAASVTTSNGEGSSYVIPGTGIMTNNMLGEADLHPQGFHGWQPDVRISSMMAPTMILRQGKPEIVLGSGGSNRIRTAILQVISNLLDFGMNVEQAVSSPRVHWEDGIFNLEPGLPTDSQANQQLSLNRSRFPFNGQLELWQQQNMFFGGVHAVTRNLSGEFSGAGDHRRDGAIYAG</sequence>
<evidence type="ECO:0000256" key="5">
    <source>
        <dbReference type="ARBA" id="ARBA00022801"/>
    </source>
</evidence>
<dbReference type="EMBL" id="CP053586">
    <property type="protein sequence ID" value="WNZ22679.1"/>
    <property type="molecule type" value="Genomic_DNA"/>
</dbReference>
<dbReference type="RefSeq" id="WP_316434198.1">
    <property type="nucleotide sequence ID" value="NZ_CP053586.1"/>
</dbReference>
<evidence type="ECO:0000256" key="9">
    <source>
        <dbReference type="PIRSR" id="PIRSR600101-1"/>
    </source>
</evidence>
<dbReference type="InterPro" id="IPR029055">
    <property type="entry name" value="Ntn_hydrolases_N"/>
</dbReference>
<comment type="catalytic activity">
    <reaction evidence="1 11">
        <text>an S-substituted glutathione + H2O = an S-substituted L-cysteinylglycine + L-glutamate</text>
        <dbReference type="Rhea" id="RHEA:59468"/>
        <dbReference type="ChEBI" id="CHEBI:15377"/>
        <dbReference type="ChEBI" id="CHEBI:29985"/>
        <dbReference type="ChEBI" id="CHEBI:90779"/>
        <dbReference type="ChEBI" id="CHEBI:143103"/>
        <dbReference type="EC" id="3.4.19.13"/>
    </reaction>
</comment>
<dbReference type="NCBIfam" id="TIGR00066">
    <property type="entry name" value="g_glut_trans"/>
    <property type="match status" value="1"/>
</dbReference>
<keyword evidence="5 11" id="KW-0378">Hydrolase</keyword>
<evidence type="ECO:0000256" key="7">
    <source>
        <dbReference type="ARBA" id="ARBA00023315"/>
    </source>
</evidence>
<dbReference type="EC" id="3.4.19.13" evidence="11"/>
<evidence type="ECO:0000256" key="6">
    <source>
        <dbReference type="ARBA" id="ARBA00023145"/>
    </source>
</evidence>
<dbReference type="InterPro" id="IPR043137">
    <property type="entry name" value="GGT_ssub_C"/>
</dbReference>
<evidence type="ECO:0000256" key="4">
    <source>
        <dbReference type="ARBA" id="ARBA00022679"/>
    </source>
</evidence>
<name>A0AA97AFR9_9CYAN</name>
<keyword evidence="6 11" id="KW-0865">Zymogen</keyword>
<comment type="PTM">
    <text evidence="11">Cleaved by autocatalysis into a large and a small subunit.</text>
</comment>
<evidence type="ECO:0000313" key="12">
    <source>
        <dbReference type="EMBL" id="WNZ22679.1"/>
    </source>
</evidence>
<dbReference type="GO" id="GO:0103068">
    <property type="term" value="F:leukotriene C4 gamma-glutamyl transferase activity"/>
    <property type="evidence" value="ECO:0007669"/>
    <property type="project" value="UniProtKB-EC"/>
</dbReference>
<keyword evidence="7 11" id="KW-0012">Acyltransferase</keyword>
<dbReference type="InterPro" id="IPR000101">
    <property type="entry name" value="GGT_peptidase"/>
</dbReference>
<dbReference type="PANTHER" id="PTHR43199:SF1">
    <property type="entry name" value="GLUTATHIONE HYDROLASE PROENZYME"/>
    <property type="match status" value="1"/>
</dbReference>
<evidence type="ECO:0000256" key="1">
    <source>
        <dbReference type="ARBA" id="ARBA00001049"/>
    </source>
</evidence>
<dbReference type="PRINTS" id="PR01210">
    <property type="entry name" value="GGTRANSPTASE"/>
</dbReference>
<dbReference type="GO" id="GO:0006751">
    <property type="term" value="P:glutathione catabolic process"/>
    <property type="evidence" value="ECO:0007669"/>
    <property type="project" value="UniProtKB-UniRule"/>
</dbReference>
<dbReference type="Pfam" id="PF01019">
    <property type="entry name" value="G_glu_transpept"/>
    <property type="match status" value="1"/>
</dbReference>
<accession>A0AA97AFR9</accession>
<dbReference type="PANTHER" id="PTHR43199">
    <property type="entry name" value="GLUTATHIONE HYDROLASE"/>
    <property type="match status" value="1"/>
</dbReference>
<reference evidence="12" key="1">
    <citation type="submission" date="2020-05" db="EMBL/GenBank/DDBJ databases">
        <authorList>
            <person name="Zhu T."/>
            <person name="Keshari N."/>
            <person name="Lu X."/>
        </authorList>
    </citation>
    <scope>NUCLEOTIDE SEQUENCE</scope>
    <source>
        <strain evidence="12">NK1-12</strain>
    </source>
</reference>
<protein>
    <recommendedName>
        <fullName evidence="11">Glutathione hydrolase proenzyme</fullName>
        <ecNumber evidence="11">2.3.2.2</ecNumber>
        <ecNumber evidence="11">3.4.19.13</ecNumber>
    </recommendedName>
    <component>
        <recommendedName>
            <fullName evidence="11">Glutathione hydrolase large chain</fullName>
        </recommendedName>
    </component>
    <component>
        <recommendedName>
            <fullName evidence="11">Glutathione hydrolase small chain</fullName>
        </recommendedName>
    </component>
</protein>
<feature type="binding site" evidence="10">
    <location>
        <position position="427"/>
    </location>
    <ligand>
        <name>L-glutamate</name>
        <dbReference type="ChEBI" id="CHEBI:29985"/>
    </ligand>
</feature>
<dbReference type="InterPro" id="IPR043138">
    <property type="entry name" value="GGT_lsub"/>
</dbReference>
<dbReference type="AlphaFoldDB" id="A0AA97AFR9"/>
<evidence type="ECO:0000256" key="2">
    <source>
        <dbReference type="ARBA" id="ARBA00001089"/>
    </source>
</evidence>
<dbReference type="SUPFAM" id="SSF56235">
    <property type="entry name" value="N-terminal nucleophile aminohydrolases (Ntn hydrolases)"/>
    <property type="match status" value="1"/>
</dbReference>
<dbReference type="Gene3D" id="1.10.246.130">
    <property type="match status" value="1"/>
</dbReference>
<comment type="subunit">
    <text evidence="11">This enzyme consists of two polypeptide chains, which are synthesized in precursor form from a single polypeptide.</text>
</comment>
<feature type="active site" description="Nucleophile" evidence="9">
    <location>
        <position position="346"/>
    </location>
</feature>
<comment type="catalytic activity">
    <reaction evidence="2 11">
        <text>glutathione + H2O = L-cysteinylglycine + L-glutamate</text>
        <dbReference type="Rhea" id="RHEA:28807"/>
        <dbReference type="ChEBI" id="CHEBI:15377"/>
        <dbReference type="ChEBI" id="CHEBI:29985"/>
        <dbReference type="ChEBI" id="CHEBI:57925"/>
        <dbReference type="ChEBI" id="CHEBI:61694"/>
        <dbReference type="EC" id="3.4.19.13"/>
    </reaction>
</comment>
<dbReference type="InterPro" id="IPR051792">
    <property type="entry name" value="GGT_bact"/>
</dbReference>
<keyword evidence="11" id="KW-0317">Glutathione biosynthesis</keyword>
<evidence type="ECO:0000256" key="3">
    <source>
        <dbReference type="ARBA" id="ARBA00009381"/>
    </source>
</evidence>
<proteinExistence type="inferred from homology"/>
<dbReference type="GO" id="GO:0006750">
    <property type="term" value="P:glutathione biosynthetic process"/>
    <property type="evidence" value="ECO:0007669"/>
    <property type="project" value="UniProtKB-KW"/>
</dbReference>
<evidence type="ECO:0000256" key="8">
    <source>
        <dbReference type="ARBA" id="ARBA00047417"/>
    </source>
</evidence>
<evidence type="ECO:0000256" key="11">
    <source>
        <dbReference type="RuleBase" id="RU368036"/>
    </source>
</evidence>
<organism evidence="12">
    <name type="scientific">Leptolyngbya sp. NK1-12</name>
    <dbReference type="NCBI Taxonomy" id="2547451"/>
    <lineage>
        <taxon>Bacteria</taxon>
        <taxon>Bacillati</taxon>
        <taxon>Cyanobacteriota</taxon>
        <taxon>Cyanophyceae</taxon>
        <taxon>Leptolyngbyales</taxon>
        <taxon>Leptolyngbyaceae</taxon>
        <taxon>Leptolyngbya group</taxon>
        <taxon>Leptolyngbya</taxon>
    </lineage>
</organism>
<comment type="catalytic activity">
    <reaction evidence="8 11">
        <text>an N-terminal (5-L-glutamyl)-[peptide] + an alpha-amino acid = 5-L-glutamyl amino acid + an N-terminal L-alpha-aminoacyl-[peptide]</text>
        <dbReference type="Rhea" id="RHEA:23904"/>
        <dbReference type="Rhea" id="RHEA-COMP:9780"/>
        <dbReference type="Rhea" id="RHEA-COMP:9795"/>
        <dbReference type="ChEBI" id="CHEBI:77644"/>
        <dbReference type="ChEBI" id="CHEBI:78597"/>
        <dbReference type="ChEBI" id="CHEBI:78599"/>
        <dbReference type="ChEBI" id="CHEBI:78608"/>
        <dbReference type="EC" id="2.3.2.2"/>
    </reaction>
</comment>
<dbReference type="Gene3D" id="3.60.20.40">
    <property type="match status" value="1"/>
</dbReference>
<feature type="binding site" evidence="10">
    <location>
        <position position="386"/>
    </location>
    <ligand>
        <name>L-glutamate</name>
        <dbReference type="ChEBI" id="CHEBI:29985"/>
    </ligand>
</feature>
<comment type="similarity">
    <text evidence="3 11">Belongs to the gamma-glutamyltransferase family.</text>
</comment>
<evidence type="ECO:0000256" key="10">
    <source>
        <dbReference type="PIRSR" id="PIRSR600101-2"/>
    </source>
</evidence>
<dbReference type="GO" id="GO:0036374">
    <property type="term" value="F:glutathione hydrolase activity"/>
    <property type="evidence" value="ECO:0007669"/>
    <property type="project" value="UniProtKB-UniRule"/>
</dbReference>